<feature type="region of interest" description="Disordered" evidence="1">
    <location>
        <begin position="146"/>
        <end position="255"/>
    </location>
</feature>
<protein>
    <submittedName>
        <fullName evidence="2">Uncharacterized protein</fullName>
    </submittedName>
</protein>
<dbReference type="PANTHER" id="PTHR34193">
    <property type="entry name" value="OS11G0199801 PROTEIN"/>
    <property type="match status" value="1"/>
</dbReference>
<evidence type="ECO:0000313" key="2">
    <source>
        <dbReference type="EMBL" id="EOA38425.1"/>
    </source>
</evidence>
<reference evidence="3" key="1">
    <citation type="journal article" date="2013" name="Nat. Genet.">
        <title>The Capsella rubella genome and the genomic consequences of rapid mating system evolution.</title>
        <authorList>
            <person name="Slotte T."/>
            <person name="Hazzouri K.M."/>
            <person name="Agren J.A."/>
            <person name="Koenig D."/>
            <person name="Maumus F."/>
            <person name="Guo Y.L."/>
            <person name="Steige K."/>
            <person name="Platts A.E."/>
            <person name="Escobar J.S."/>
            <person name="Newman L.K."/>
            <person name="Wang W."/>
            <person name="Mandakova T."/>
            <person name="Vello E."/>
            <person name="Smith L.M."/>
            <person name="Henz S.R."/>
            <person name="Steffen J."/>
            <person name="Takuno S."/>
            <person name="Brandvain Y."/>
            <person name="Coop G."/>
            <person name="Andolfatto P."/>
            <person name="Hu T.T."/>
            <person name="Blanchette M."/>
            <person name="Clark R.M."/>
            <person name="Quesneville H."/>
            <person name="Nordborg M."/>
            <person name="Gaut B.S."/>
            <person name="Lysak M.A."/>
            <person name="Jenkins J."/>
            <person name="Grimwood J."/>
            <person name="Chapman J."/>
            <person name="Prochnik S."/>
            <person name="Shu S."/>
            <person name="Rokhsar D."/>
            <person name="Schmutz J."/>
            <person name="Weigel D."/>
            <person name="Wright S.I."/>
        </authorList>
    </citation>
    <scope>NUCLEOTIDE SEQUENCE [LARGE SCALE GENOMIC DNA]</scope>
    <source>
        <strain evidence="3">cv. Monte Gargano</strain>
    </source>
</reference>
<keyword evidence="3" id="KW-1185">Reference proteome</keyword>
<dbReference type="Proteomes" id="UP000029121">
    <property type="component" value="Unassembled WGS sequence"/>
</dbReference>
<feature type="compositionally biased region" description="Low complexity" evidence="1">
    <location>
        <begin position="231"/>
        <end position="250"/>
    </location>
</feature>
<accession>R0IIZ5</accession>
<sequence length="271" mass="30893">QVISRYPFFLLFCYKTIAFVSEFFKNKNRITMLDPSSAKSCNTSSHLCFPSIPNDDHSDSGVCSPTLWRNSPPRSPFHRPEDYWSLSPDSKAQAIARGQRELMDIVSKMPESCYELSLKDLVEVKVSQENERKVFDELPKRIDKPSKVVKKMKSDKRIDPNRSGGGDNGGFLLKMMFPVSLGSNTTNTKKKKKTKKKKGQDTIKDSQVSPRPSISDEPVRAEDKEWWNKMSEASTKRSGSSSSNSSIRSRSSLRDKKRSCLPFLWKIHSRD</sequence>
<dbReference type="eggNOG" id="ENOG502RZJH">
    <property type="taxonomic scope" value="Eukaryota"/>
</dbReference>
<dbReference type="KEGG" id="crb:17898447"/>
<name>R0IIZ5_9BRAS</name>
<proteinExistence type="predicted"/>
<gene>
    <name evidence="2" type="ORF">CARUB_v10010005mg</name>
</gene>
<feature type="compositionally biased region" description="Basic residues" evidence="1">
    <location>
        <begin position="188"/>
        <end position="198"/>
    </location>
</feature>
<dbReference type="EMBL" id="KB870805">
    <property type="protein sequence ID" value="EOA38425.1"/>
    <property type="molecule type" value="Genomic_DNA"/>
</dbReference>
<feature type="non-terminal residue" evidence="2">
    <location>
        <position position="1"/>
    </location>
</feature>
<evidence type="ECO:0000256" key="1">
    <source>
        <dbReference type="SAM" id="MobiDB-lite"/>
    </source>
</evidence>
<dbReference type="OrthoDB" id="776574at2759"/>
<organism evidence="2 3">
    <name type="scientific">Capsella rubella</name>
    <dbReference type="NCBI Taxonomy" id="81985"/>
    <lineage>
        <taxon>Eukaryota</taxon>
        <taxon>Viridiplantae</taxon>
        <taxon>Streptophyta</taxon>
        <taxon>Embryophyta</taxon>
        <taxon>Tracheophyta</taxon>
        <taxon>Spermatophyta</taxon>
        <taxon>Magnoliopsida</taxon>
        <taxon>eudicotyledons</taxon>
        <taxon>Gunneridae</taxon>
        <taxon>Pentapetalae</taxon>
        <taxon>rosids</taxon>
        <taxon>malvids</taxon>
        <taxon>Brassicales</taxon>
        <taxon>Brassicaceae</taxon>
        <taxon>Camelineae</taxon>
        <taxon>Capsella</taxon>
    </lineage>
</organism>
<dbReference type="AlphaFoldDB" id="R0IIZ5"/>
<dbReference type="STRING" id="81985.R0IIZ5"/>
<feature type="compositionally biased region" description="Basic and acidic residues" evidence="1">
    <location>
        <begin position="217"/>
        <end position="227"/>
    </location>
</feature>
<dbReference type="PANTHER" id="PTHR34193:SF16">
    <property type="entry name" value="BNAA06G15130D PROTEIN"/>
    <property type="match status" value="1"/>
</dbReference>
<evidence type="ECO:0000313" key="3">
    <source>
        <dbReference type="Proteomes" id="UP000029121"/>
    </source>
</evidence>